<organism evidence="1 2">
    <name type="scientific">Rosa chinensis</name>
    <name type="common">China rose</name>
    <dbReference type="NCBI Taxonomy" id="74649"/>
    <lineage>
        <taxon>Eukaryota</taxon>
        <taxon>Viridiplantae</taxon>
        <taxon>Streptophyta</taxon>
        <taxon>Embryophyta</taxon>
        <taxon>Tracheophyta</taxon>
        <taxon>Spermatophyta</taxon>
        <taxon>Magnoliopsida</taxon>
        <taxon>eudicotyledons</taxon>
        <taxon>Gunneridae</taxon>
        <taxon>Pentapetalae</taxon>
        <taxon>rosids</taxon>
        <taxon>fabids</taxon>
        <taxon>Rosales</taxon>
        <taxon>Rosaceae</taxon>
        <taxon>Rosoideae</taxon>
        <taxon>Rosoideae incertae sedis</taxon>
        <taxon>Rosa</taxon>
    </lineage>
</organism>
<sequence length="150" mass="16954">MEIYLSIHHLDMPMYKEPPAALTIASTSDGRKYFDECLRLNRVCKNIMKRTMSDAISGSIEEKELATDFLASIGEKFTESDKAQTAILLGKLMNTKYTSSGKIREHILKFVDYAAKLKALKNLVSDEMIIHHVLNSLPPSFEHLNTSYLA</sequence>
<evidence type="ECO:0000313" key="1">
    <source>
        <dbReference type="EMBL" id="PRQ23899.1"/>
    </source>
</evidence>
<dbReference type="PANTHER" id="PTHR35317">
    <property type="entry name" value="OS04G0629600 PROTEIN"/>
    <property type="match status" value="1"/>
</dbReference>
<dbReference type="AlphaFoldDB" id="A0A2P6PPP5"/>
<evidence type="ECO:0008006" key="3">
    <source>
        <dbReference type="Google" id="ProtNLM"/>
    </source>
</evidence>
<dbReference type="PANTHER" id="PTHR35317:SF42">
    <property type="entry name" value="RETROTRANSPOSON GAG DOMAIN-CONTAINING PROTEIN"/>
    <property type="match status" value="1"/>
</dbReference>
<comment type="caution">
    <text evidence="1">The sequence shown here is derived from an EMBL/GenBank/DDBJ whole genome shotgun (WGS) entry which is preliminary data.</text>
</comment>
<proteinExistence type="predicted"/>
<gene>
    <name evidence="1" type="ORF">RchiOBHm_Chr6g0266491</name>
</gene>
<dbReference type="Gramene" id="PRQ23899">
    <property type="protein sequence ID" value="PRQ23899"/>
    <property type="gene ID" value="RchiOBHm_Chr6g0266491"/>
</dbReference>
<accession>A0A2P6PPP5</accession>
<dbReference type="Pfam" id="PF14223">
    <property type="entry name" value="Retrotran_gag_2"/>
    <property type="match status" value="1"/>
</dbReference>
<dbReference type="OMA" id="EKWMEAN"/>
<dbReference type="Proteomes" id="UP000238479">
    <property type="component" value="Chromosome 6"/>
</dbReference>
<protein>
    <recommendedName>
        <fullName evidence="3">UBN2 domain-containing protein</fullName>
    </recommendedName>
</protein>
<dbReference type="EMBL" id="PDCK01000044">
    <property type="protein sequence ID" value="PRQ23899.1"/>
    <property type="molecule type" value="Genomic_DNA"/>
</dbReference>
<name>A0A2P6PPP5_ROSCH</name>
<keyword evidence="2" id="KW-1185">Reference proteome</keyword>
<reference evidence="1 2" key="1">
    <citation type="journal article" date="2018" name="Nat. Genet.">
        <title>The Rosa genome provides new insights in the design of modern roses.</title>
        <authorList>
            <person name="Bendahmane M."/>
        </authorList>
    </citation>
    <scope>NUCLEOTIDE SEQUENCE [LARGE SCALE GENOMIC DNA]</scope>
    <source>
        <strain evidence="2">cv. Old Blush</strain>
    </source>
</reference>
<evidence type="ECO:0000313" key="2">
    <source>
        <dbReference type="Proteomes" id="UP000238479"/>
    </source>
</evidence>